<dbReference type="NCBIfam" id="TIGR01422">
    <property type="entry name" value="phosphonatase"/>
    <property type="match status" value="1"/>
</dbReference>
<feature type="active site" description="Nucleophile" evidence="9">
    <location>
        <position position="17"/>
    </location>
</feature>
<evidence type="ECO:0000256" key="5">
    <source>
        <dbReference type="ARBA" id="ARBA00023270"/>
    </source>
</evidence>
<evidence type="ECO:0000313" key="10">
    <source>
        <dbReference type="EMBL" id="SEL22700.1"/>
    </source>
</evidence>
<dbReference type="GO" id="GO:0006281">
    <property type="term" value="P:DNA repair"/>
    <property type="evidence" value="ECO:0007669"/>
    <property type="project" value="TreeGrafter"/>
</dbReference>
<dbReference type="SFLD" id="SFLDG01135">
    <property type="entry name" value="C1.5.6:_HAD__Beta-PGM__Phospha"/>
    <property type="match status" value="1"/>
</dbReference>
<evidence type="ECO:0000256" key="3">
    <source>
        <dbReference type="ARBA" id="ARBA00022801"/>
    </source>
</evidence>
<dbReference type="NCBIfam" id="TIGR01509">
    <property type="entry name" value="HAD-SF-IA-v3"/>
    <property type="match status" value="1"/>
</dbReference>
<dbReference type="InterPro" id="IPR006439">
    <property type="entry name" value="HAD-SF_hydro_IA"/>
</dbReference>
<dbReference type="Proteomes" id="UP000185766">
    <property type="component" value="Unassembled WGS sequence"/>
</dbReference>
<dbReference type="GO" id="GO:0019700">
    <property type="term" value="P:organic phosphonate catabolic process"/>
    <property type="evidence" value="ECO:0007669"/>
    <property type="project" value="InterPro"/>
</dbReference>
<keyword evidence="4 9" id="KW-0460">Magnesium</keyword>
<comment type="similarity">
    <text evidence="9">Belongs to the HAD-like hydrolase superfamily. PhnX family.</text>
</comment>
<dbReference type="Pfam" id="PF00702">
    <property type="entry name" value="Hydrolase"/>
    <property type="match status" value="1"/>
</dbReference>
<dbReference type="EC" id="3.11.1.1" evidence="8 9"/>
<dbReference type="GO" id="GO:0050194">
    <property type="term" value="F:phosphonoacetaldehyde hydrolase activity"/>
    <property type="evidence" value="ECO:0007669"/>
    <property type="project" value="UniProtKB-UniRule"/>
</dbReference>
<dbReference type="PANTHER" id="PTHR43434:SF19">
    <property type="entry name" value="PHOSPHONOACETALDEHYDE HYDROLASE"/>
    <property type="match status" value="1"/>
</dbReference>
<keyword evidence="11" id="KW-1185">Reference proteome</keyword>
<evidence type="ECO:0000256" key="7">
    <source>
        <dbReference type="ARBA" id="ARBA00056573"/>
    </source>
</evidence>
<dbReference type="InterPro" id="IPR023214">
    <property type="entry name" value="HAD_sf"/>
</dbReference>
<gene>
    <name evidence="9" type="primary">phnX</name>
    <name evidence="10" type="ORF">SAMN05216214_109146</name>
</gene>
<dbReference type="InterPro" id="IPR050155">
    <property type="entry name" value="HAD-like_hydrolase_sf"/>
</dbReference>
<dbReference type="STRING" id="1429083.GCA_001885685_03092"/>
<dbReference type="SFLD" id="SFLDS00003">
    <property type="entry name" value="Haloacid_Dehalogenase"/>
    <property type="match status" value="1"/>
</dbReference>
<comment type="function">
    <text evidence="7 9">Involved in phosphonate degradation.</text>
</comment>
<evidence type="ECO:0000256" key="2">
    <source>
        <dbReference type="ARBA" id="ARBA00022723"/>
    </source>
</evidence>
<dbReference type="HAMAP" id="MF_01375">
    <property type="entry name" value="PhnX"/>
    <property type="match status" value="1"/>
</dbReference>
<keyword evidence="5 9" id="KW-0704">Schiff base</keyword>
<dbReference type="Gene3D" id="1.10.150.240">
    <property type="entry name" value="Putative phosphatase, domain 2"/>
    <property type="match status" value="1"/>
</dbReference>
<keyword evidence="3 9" id="KW-0378">Hydrolase</keyword>
<evidence type="ECO:0000256" key="1">
    <source>
        <dbReference type="ARBA" id="ARBA00011738"/>
    </source>
</evidence>
<name>A0A1H7NGN8_9GAMM</name>
<dbReference type="SFLD" id="SFLDG01129">
    <property type="entry name" value="C1.5:_HAD__Beta-PGM__Phosphata"/>
    <property type="match status" value="1"/>
</dbReference>
<evidence type="ECO:0000256" key="4">
    <source>
        <dbReference type="ARBA" id="ARBA00022842"/>
    </source>
</evidence>
<dbReference type="FunFam" id="1.10.150.240:FF:000006">
    <property type="entry name" value="Phosphonoacetaldehyde hydrolase"/>
    <property type="match status" value="1"/>
</dbReference>
<comment type="catalytic activity">
    <reaction evidence="6 9">
        <text>phosphonoacetaldehyde + H2O = acetaldehyde + phosphate + H(+)</text>
        <dbReference type="Rhea" id="RHEA:18905"/>
        <dbReference type="ChEBI" id="CHEBI:15343"/>
        <dbReference type="ChEBI" id="CHEBI:15377"/>
        <dbReference type="ChEBI" id="CHEBI:15378"/>
        <dbReference type="ChEBI" id="CHEBI:43474"/>
        <dbReference type="ChEBI" id="CHEBI:58383"/>
        <dbReference type="EC" id="3.11.1.1"/>
    </reaction>
</comment>
<dbReference type="InterPro" id="IPR036412">
    <property type="entry name" value="HAD-like_sf"/>
</dbReference>
<dbReference type="SFLD" id="SFLDF00038">
    <property type="entry name" value="phosphonoacetaldehyde_hydrolas"/>
    <property type="match status" value="1"/>
</dbReference>
<comment type="subunit">
    <text evidence="1 9">Homodimer.</text>
</comment>
<sequence length="275" mass="29270">MNSVTNHRGALQAVIFDWAGTLVDFGSFAPTQVLLDVFAAQDVQVSLDEARTPMGLGKWQHIQALGQLPAVAARWQARFGAPMSSADVDRLYAAFMPLQIERVADYSAPIPGARECLQALRERGLKIGSCSGYPRVVMDALLPHARAAGIAPDEAIATDDLPAGGRPGPWMALENVQRLAVSHVAACVKVDDTVPGILEGHNAGMWTVGLAASGNAMGLNWAQWQALQQAEREQRLALASQPLAEAGAHYVIASVAELGAVLADIEQRLARGERP</sequence>
<evidence type="ECO:0000256" key="8">
    <source>
        <dbReference type="ARBA" id="ARBA00066472"/>
    </source>
</evidence>
<feature type="binding site" evidence="9">
    <location>
        <position position="192"/>
    </location>
    <ligand>
        <name>Mg(2+)</name>
        <dbReference type="ChEBI" id="CHEBI:18420"/>
    </ligand>
</feature>
<feature type="binding site" evidence="9">
    <location>
        <position position="19"/>
    </location>
    <ligand>
        <name>Mg(2+)</name>
        <dbReference type="ChEBI" id="CHEBI:18420"/>
    </ligand>
</feature>
<dbReference type="PANTHER" id="PTHR43434">
    <property type="entry name" value="PHOSPHOGLYCOLATE PHOSPHATASE"/>
    <property type="match status" value="1"/>
</dbReference>
<dbReference type="RefSeq" id="WP_074868099.1">
    <property type="nucleotide sequence ID" value="NZ_FOAS01000009.1"/>
</dbReference>
<dbReference type="InterPro" id="IPR006323">
    <property type="entry name" value="Phosphonoacetald_hydro"/>
</dbReference>
<evidence type="ECO:0000313" key="11">
    <source>
        <dbReference type="Proteomes" id="UP000185766"/>
    </source>
</evidence>
<feature type="active site" description="Schiff-base intermediate with substrate" evidence="9">
    <location>
        <position position="58"/>
    </location>
</feature>
<proteinExistence type="inferred from homology"/>
<dbReference type="AlphaFoldDB" id="A0A1H7NGN8"/>
<reference evidence="10 11" key="1">
    <citation type="submission" date="2016-10" db="EMBL/GenBank/DDBJ databases">
        <authorList>
            <person name="de Groot N.N."/>
        </authorList>
    </citation>
    <scope>NUCLEOTIDE SEQUENCE [LARGE SCALE GENOMIC DNA]</scope>
    <source>
        <strain evidence="10 11">JCM 19513</strain>
    </source>
</reference>
<dbReference type="GO" id="GO:0008967">
    <property type="term" value="F:phosphoglycolate phosphatase activity"/>
    <property type="evidence" value="ECO:0007669"/>
    <property type="project" value="TreeGrafter"/>
</dbReference>
<dbReference type="Gene3D" id="3.40.50.1000">
    <property type="entry name" value="HAD superfamily/HAD-like"/>
    <property type="match status" value="1"/>
</dbReference>
<dbReference type="InterPro" id="IPR023198">
    <property type="entry name" value="PGP-like_dom2"/>
</dbReference>
<evidence type="ECO:0000256" key="6">
    <source>
        <dbReference type="ARBA" id="ARBA00052005"/>
    </source>
</evidence>
<dbReference type="GO" id="GO:0000287">
    <property type="term" value="F:magnesium ion binding"/>
    <property type="evidence" value="ECO:0007669"/>
    <property type="project" value="UniProtKB-UniRule"/>
</dbReference>
<organism evidence="10 11">
    <name type="scientific">Atopomonas hussainii</name>
    <dbReference type="NCBI Taxonomy" id="1429083"/>
    <lineage>
        <taxon>Bacteria</taxon>
        <taxon>Pseudomonadati</taxon>
        <taxon>Pseudomonadota</taxon>
        <taxon>Gammaproteobacteria</taxon>
        <taxon>Pseudomonadales</taxon>
        <taxon>Pseudomonadaceae</taxon>
        <taxon>Atopomonas</taxon>
    </lineage>
</organism>
<evidence type="ECO:0000256" key="9">
    <source>
        <dbReference type="HAMAP-Rule" id="MF_01375"/>
    </source>
</evidence>
<comment type="cofactor">
    <cofactor evidence="9">
        <name>Mg(2+)</name>
        <dbReference type="ChEBI" id="CHEBI:18420"/>
    </cofactor>
    <text evidence="9">Binds 1 Mg(2+) ion per subunit.</text>
</comment>
<dbReference type="EMBL" id="FOAS01000009">
    <property type="protein sequence ID" value="SEL22700.1"/>
    <property type="molecule type" value="Genomic_DNA"/>
</dbReference>
<feature type="binding site" evidence="9">
    <location>
        <position position="17"/>
    </location>
    <ligand>
        <name>Mg(2+)</name>
        <dbReference type="ChEBI" id="CHEBI:18420"/>
    </ligand>
</feature>
<accession>A0A1H7NGN8</accession>
<dbReference type="SUPFAM" id="SSF56784">
    <property type="entry name" value="HAD-like"/>
    <property type="match status" value="1"/>
</dbReference>
<keyword evidence="2 9" id="KW-0479">Metal-binding</keyword>
<protein>
    <recommendedName>
        <fullName evidence="8 9">Phosphonoacetaldehyde hydrolase</fullName>
        <shortName evidence="9">Phosphonatase</shortName>
        <ecNumber evidence="8 9">3.11.1.1</ecNumber>
    </recommendedName>
    <alternativeName>
        <fullName evidence="9">Phosphonoacetaldehyde phosphonohydrolase</fullName>
    </alternativeName>
</protein>
<dbReference type="GO" id="GO:0005829">
    <property type="term" value="C:cytosol"/>
    <property type="evidence" value="ECO:0007669"/>
    <property type="project" value="TreeGrafter"/>
</dbReference>